<organism evidence="2">
    <name type="scientific">Caenorhabditis brenneri</name>
    <name type="common">Nematode worm</name>
    <dbReference type="NCBI Taxonomy" id="135651"/>
    <lineage>
        <taxon>Eukaryota</taxon>
        <taxon>Metazoa</taxon>
        <taxon>Ecdysozoa</taxon>
        <taxon>Nematoda</taxon>
        <taxon>Chromadorea</taxon>
        <taxon>Rhabditida</taxon>
        <taxon>Rhabditina</taxon>
        <taxon>Rhabditomorpha</taxon>
        <taxon>Rhabditoidea</taxon>
        <taxon>Rhabditidae</taxon>
        <taxon>Peloderinae</taxon>
        <taxon>Caenorhabditis</taxon>
    </lineage>
</organism>
<keyword evidence="2" id="KW-1185">Reference proteome</keyword>
<dbReference type="Proteomes" id="UP000008068">
    <property type="component" value="Unassembled WGS sequence"/>
</dbReference>
<dbReference type="OrthoDB" id="5776952at2759"/>
<dbReference type="AlphaFoldDB" id="G0MGP3"/>
<gene>
    <name evidence="1" type="ORF">CAEBREN_19045</name>
</gene>
<dbReference type="FunCoup" id="G0MGP3">
    <property type="interactions" value="1071"/>
</dbReference>
<dbReference type="InParanoid" id="G0MGP3"/>
<dbReference type="EMBL" id="GL379794">
    <property type="protein sequence ID" value="EGT57910.1"/>
    <property type="molecule type" value="Genomic_DNA"/>
</dbReference>
<evidence type="ECO:0000313" key="1">
    <source>
        <dbReference type="EMBL" id="EGT57910.1"/>
    </source>
</evidence>
<reference evidence="2" key="1">
    <citation type="submission" date="2011-07" db="EMBL/GenBank/DDBJ databases">
        <authorList>
            <consortium name="Caenorhabditis brenneri Sequencing and Analysis Consortium"/>
            <person name="Wilson R.K."/>
        </authorList>
    </citation>
    <scope>NUCLEOTIDE SEQUENCE [LARGE SCALE GENOMIC DNA]</scope>
    <source>
        <strain evidence="2">PB2801</strain>
    </source>
</reference>
<accession>G0MGP3</accession>
<dbReference type="eggNOG" id="ENOG502RT7P">
    <property type="taxonomic scope" value="Eukaryota"/>
</dbReference>
<dbReference type="OMA" id="TEETHIF"/>
<name>G0MGP3_CAEBE</name>
<sequence>MQGIRNILEYESLQPGQLTPEQLAANGITSQYDLLKLLFSIDKDFARSIMDSQICRHPVALDIQNTLLNFQPGLLNLLISVTTDPTHPLYHEDNFKRVRDLIDNQFPTTSSSLEDVQQWGSDLKDALVGFIHISIICANFSADDASRAIGNSTLFPGINPILFSSFFIDRARRMKPHPAPYRIGKGITNLNGILVHGNVPPNLEGVITEVATAHKYFLGRKLTILKNLEPNDMFTVGIYNVMTIVKDSPFMCIGYRIDNEDSHNVPEIGIDYKDLVPVVCLNPNCYQLRNCVVSVHQDRFIYVNTKSVKLGEPPLAARKTVDFDKMQEAWVNHAINNNLGAPQLCDQLQVEEERRLRFRAVRGTDLGYRVLWDEEYLYFLRREYREKMAQDNLLLKLHLTPAPTTERTEVNLRLDDIFVITAVLFMPIIYKRMN</sequence>
<dbReference type="HOGENOM" id="CLU_631971_0_0_1"/>
<evidence type="ECO:0000313" key="2">
    <source>
        <dbReference type="Proteomes" id="UP000008068"/>
    </source>
</evidence>
<protein>
    <submittedName>
        <fullName evidence="1">Uncharacterized protein</fullName>
    </submittedName>
</protein>
<proteinExistence type="predicted"/>